<sequence length="165" mass="18151">MSHHSTVLLFHVSPPLLLDRLDSTLVSMRSRMGTSGLLASGGFDKGNGHSRSMLTRDLGPYPFKSPQSSVAATYKVYVGGVLDYGVWKVVWSLEKILDHVWSFLYVNEAGGPEGSSDASSVSVKESRLMRDSQPIYVTRWSATCCCAEGLLETLLVMLHKLRTNL</sequence>
<organism evidence="1 3">
    <name type="scientific">Helianthus annuus</name>
    <name type="common">Common sunflower</name>
    <dbReference type="NCBI Taxonomy" id="4232"/>
    <lineage>
        <taxon>Eukaryota</taxon>
        <taxon>Viridiplantae</taxon>
        <taxon>Streptophyta</taxon>
        <taxon>Embryophyta</taxon>
        <taxon>Tracheophyta</taxon>
        <taxon>Spermatophyta</taxon>
        <taxon>Magnoliopsida</taxon>
        <taxon>eudicotyledons</taxon>
        <taxon>Gunneridae</taxon>
        <taxon>Pentapetalae</taxon>
        <taxon>asterids</taxon>
        <taxon>campanulids</taxon>
        <taxon>Asterales</taxon>
        <taxon>Asteraceae</taxon>
        <taxon>Asteroideae</taxon>
        <taxon>Heliantheae alliance</taxon>
        <taxon>Heliantheae</taxon>
        <taxon>Helianthus</taxon>
    </lineage>
</organism>
<keyword evidence="3" id="KW-1185">Reference proteome</keyword>
<reference evidence="1" key="1">
    <citation type="journal article" date="2017" name="Nature">
        <title>The sunflower genome provides insights into oil metabolism, flowering and Asterid evolution.</title>
        <authorList>
            <person name="Badouin H."/>
            <person name="Gouzy J."/>
            <person name="Grassa C.J."/>
            <person name="Murat F."/>
            <person name="Staton S.E."/>
            <person name="Cottret L."/>
            <person name="Lelandais-Briere C."/>
            <person name="Owens G.L."/>
            <person name="Carrere S."/>
            <person name="Mayjonade B."/>
            <person name="Legrand L."/>
            <person name="Gill N."/>
            <person name="Kane N.C."/>
            <person name="Bowers J.E."/>
            <person name="Hubner S."/>
            <person name="Bellec A."/>
            <person name="Berard A."/>
            <person name="Berges H."/>
            <person name="Blanchet N."/>
            <person name="Boniface M.C."/>
            <person name="Brunel D."/>
            <person name="Catrice O."/>
            <person name="Chaidir N."/>
            <person name="Claudel C."/>
            <person name="Donnadieu C."/>
            <person name="Faraut T."/>
            <person name="Fievet G."/>
            <person name="Helmstetter N."/>
            <person name="King M."/>
            <person name="Knapp S.J."/>
            <person name="Lai Z."/>
            <person name="Le Paslier M.C."/>
            <person name="Lippi Y."/>
            <person name="Lorenzon L."/>
            <person name="Mandel J.R."/>
            <person name="Marage G."/>
            <person name="Marchand G."/>
            <person name="Marquand E."/>
            <person name="Bret-Mestries E."/>
            <person name="Morien E."/>
            <person name="Nambeesan S."/>
            <person name="Nguyen T."/>
            <person name="Pegot-Espagnet P."/>
            <person name="Pouilly N."/>
            <person name="Raftis F."/>
            <person name="Sallet E."/>
            <person name="Schiex T."/>
            <person name="Thomas J."/>
            <person name="Vandecasteele C."/>
            <person name="Vares D."/>
            <person name="Vear F."/>
            <person name="Vautrin S."/>
            <person name="Crespi M."/>
            <person name="Mangin B."/>
            <person name="Burke J.M."/>
            <person name="Salse J."/>
            <person name="Munos S."/>
            <person name="Vincourt P."/>
            <person name="Rieseberg L.H."/>
            <person name="Langlade N.B."/>
        </authorList>
    </citation>
    <scope>NUCLEOTIDE SEQUENCE</scope>
    <source>
        <tissue evidence="1">Leaves</tissue>
    </source>
</reference>
<evidence type="ECO:0000313" key="1">
    <source>
        <dbReference type="EMBL" id="KAF5762903.1"/>
    </source>
</evidence>
<evidence type="ECO:0000313" key="3">
    <source>
        <dbReference type="Proteomes" id="UP000215914"/>
    </source>
</evidence>
<dbReference type="EMBL" id="MNCJ02000330">
    <property type="protein sequence ID" value="KAF5762903.1"/>
    <property type="molecule type" value="Genomic_DNA"/>
</dbReference>
<dbReference type="Proteomes" id="UP000215914">
    <property type="component" value="Unassembled WGS sequence"/>
</dbReference>
<dbReference type="Gramene" id="mRNA:HanXRQr2_Chr15g0674101">
    <property type="protein sequence ID" value="CDS:HanXRQr2_Chr15g0674101.1"/>
    <property type="gene ID" value="HanXRQr2_Chr15g0674101"/>
</dbReference>
<dbReference type="AlphaFoldDB" id="A0A9K3DXR0"/>
<dbReference type="Gramene" id="mRNA:HanXRQr2_Chr14g0659511">
    <property type="protein sequence ID" value="CDS:HanXRQr2_Chr14g0659511.1"/>
    <property type="gene ID" value="HanXRQr2_Chr14g0659511"/>
</dbReference>
<name>A0A9K3DXR0_HELAN</name>
<dbReference type="EMBL" id="MNCJ02000329">
    <property type="protein sequence ID" value="KAF5770444.1"/>
    <property type="molecule type" value="Genomic_DNA"/>
</dbReference>
<gene>
    <name evidence="2" type="ORF">HanXRQr2_Chr14g0659511</name>
    <name evidence="1" type="ORF">HanXRQr2_Chr15g0674101</name>
</gene>
<protein>
    <submittedName>
        <fullName evidence="1">Uncharacterized protein</fullName>
    </submittedName>
</protein>
<reference evidence="1" key="2">
    <citation type="submission" date="2020-06" db="EMBL/GenBank/DDBJ databases">
        <title>Helianthus annuus Genome sequencing and assembly Release 2.</title>
        <authorList>
            <person name="Gouzy J."/>
            <person name="Langlade N."/>
            <person name="Munos S."/>
        </authorList>
    </citation>
    <scope>NUCLEOTIDE SEQUENCE</scope>
    <source>
        <tissue evidence="1">Leaves</tissue>
    </source>
</reference>
<proteinExistence type="predicted"/>
<comment type="caution">
    <text evidence="1">The sequence shown here is derived from an EMBL/GenBank/DDBJ whole genome shotgun (WGS) entry which is preliminary data.</text>
</comment>
<accession>A0A9K3DXR0</accession>
<evidence type="ECO:0000313" key="2">
    <source>
        <dbReference type="EMBL" id="KAF5770444.1"/>
    </source>
</evidence>